<dbReference type="InterPro" id="IPR000157">
    <property type="entry name" value="TIR_dom"/>
</dbReference>
<dbReference type="Gene3D" id="3.40.50.10140">
    <property type="entry name" value="Toll/interleukin-1 receptor homology (TIR) domain"/>
    <property type="match status" value="1"/>
</dbReference>
<name>A0A1I5GXJ1_9HYPH</name>
<dbReference type="EMBL" id="FOVR01000005">
    <property type="protein sequence ID" value="SFO40679.1"/>
    <property type="molecule type" value="Genomic_DNA"/>
</dbReference>
<gene>
    <name evidence="2" type="ORF">SAMN04488056_105242</name>
</gene>
<dbReference type="OrthoDB" id="9806903at2"/>
<dbReference type="Pfam" id="PF13676">
    <property type="entry name" value="TIR_2"/>
    <property type="match status" value="1"/>
</dbReference>
<dbReference type="InterPro" id="IPR035897">
    <property type="entry name" value="Toll_tir_struct_dom_sf"/>
</dbReference>
<evidence type="ECO:0000259" key="1">
    <source>
        <dbReference type="PROSITE" id="PS50104"/>
    </source>
</evidence>
<reference evidence="2 3" key="1">
    <citation type="submission" date="2016-10" db="EMBL/GenBank/DDBJ databases">
        <authorList>
            <person name="de Groot N.N."/>
        </authorList>
    </citation>
    <scope>NUCLEOTIDE SEQUENCE [LARGE SCALE GENOMIC DNA]</scope>
    <source>
        <strain evidence="2 3">CGMCC 1.9157</strain>
    </source>
</reference>
<sequence>MNTDPDSRRTKIFISKATPGDDAFALWLAPRLEAEGYEVFADILRLKPGDGWRLKLTNTLQDESIKMLLCCSDETLQRPGVIEEVEIAMDLRASIPDPNFIIPLKLRRFKKVFGIGSLQYIDFERSWADGLTNLLAYLEDEDVPKKAPLIQPNWAAYQRRRGVELEDTPETLTSNWLRIQSVPDEINYVVPVGSVTDSIRNRMADDIHFPVVPHGEGYLAFASSLDFEEQFPELGSFSVAIATPYMDFIDEGQSKLGITSGEAKKILVNLFRQAWENHLRNQNFVAKIFSASTAFIVGEGKVKIKQRISWGRQGNRRNSMLRNIARKKVWEYGVSAQPNLFPFPHFRLKARVLFSEAKGIEKGAPIEDAKIQHRLRRSVCSTWRNKAWHGRMMAFMEVLAGDSPYVSLPVGIGQFIVLDAMPIQATSPVSARQRYKLGEDGEETDLSTLQGYLAEDEA</sequence>
<evidence type="ECO:0000313" key="2">
    <source>
        <dbReference type="EMBL" id="SFO40679.1"/>
    </source>
</evidence>
<dbReference type="AlphaFoldDB" id="A0A1I5GXJ1"/>
<keyword evidence="3" id="KW-1185">Reference proteome</keyword>
<dbReference type="PROSITE" id="PS50104">
    <property type="entry name" value="TIR"/>
    <property type="match status" value="1"/>
</dbReference>
<proteinExistence type="predicted"/>
<evidence type="ECO:0000313" key="3">
    <source>
        <dbReference type="Proteomes" id="UP000199236"/>
    </source>
</evidence>
<accession>A0A1I5GXJ1</accession>
<feature type="domain" description="TIR" evidence="1">
    <location>
        <begin position="8"/>
        <end position="134"/>
    </location>
</feature>
<protein>
    <submittedName>
        <fullName evidence="2">TIR domain-containing protein</fullName>
    </submittedName>
</protein>
<dbReference type="Proteomes" id="UP000199236">
    <property type="component" value="Unassembled WGS sequence"/>
</dbReference>
<dbReference type="GO" id="GO:0007165">
    <property type="term" value="P:signal transduction"/>
    <property type="evidence" value="ECO:0007669"/>
    <property type="project" value="InterPro"/>
</dbReference>
<organism evidence="2 3">
    <name type="scientific">Cohaesibacter marisflavi</name>
    <dbReference type="NCBI Taxonomy" id="655353"/>
    <lineage>
        <taxon>Bacteria</taxon>
        <taxon>Pseudomonadati</taxon>
        <taxon>Pseudomonadota</taxon>
        <taxon>Alphaproteobacteria</taxon>
        <taxon>Hyphomicrobiales</taxon>
        <taxon>Cohaesibacteraceae</taxon>
    </lineage>
</organism>
<dbReference type="RefSeq" id="WP_090072629.1">
    <property type="nucleotide sequence ID" value="NZ_FOVR01000005.1"/>
</dbReference>
<dbReference type="STRING" id="655353.SAMN04488056_105242"/>
<dbReference type="SUPFAM" id="SSF52200">
    <property type="entry name" value="Toll/Interleukin receptor TIR domain"/>
    <property type="match status" value="1"/>
</dbReference>